<dbReference type="InterPro" id="IPR052515">
    <property type="entry name" value="Gfo/Idh/MocA_Oxidoreductase"/>
</dbReference>
<dbReference type="Pfam" id="PF01408">
    <property type="entry name" value="GFO_IDH_MocA"/>
    <property type="match status" value="1"/>
</dbReference>
<feature type="domain" description="Gfo/Idh/MocA-like oxidoreductase N-terminal" evidence="1">
    <location>
        <begin position="8"/>
        <end position="119"/>
    </location>
</feature>
<dbReference type="GO" id="GO:0000166">
    <property type="term" value="F:nucleotide binding"/>
    <property type="evidence" value="ECO:0007669"/>
    <property type="project" value="InterPro"/>
</dbReference>
<dbReference type="Proteomes" id="UP000228775">
    <property type="component" value="Unassembled WGS sequence"/>
</dbReference>
<protein>
    <submittedName>
        <fullName evidence="3">Oxidoreductase</fullName>
    </submittedName>
</protein>
<proteinExistence type="predicted"/>
<dbReference type="Gene3D" id="3.30.360.10">
    <property type="entry name" value="Dihydrodipicolinate Reductase, domain 2"/>
    <property type="match status" value="1"/>
</dbReference>
<evidence type="ECO:0000313" key="4">
    <source>
        <dbReference type="Proteomes" id="UP000228775"/>
    </source>
</evidence>
<name>A0A2M7AXJ3_9BACT</name>
<dbReference type="PANTHER" id="PTHR43249:SF1">
    <property type="entry name" value="D-GLUCOSIDE 3-DEHYDROGENASE"/>
    <property type="match status" value="1"/>
</dbReference>
<dbReference type="PANTHER" id="PTHR43249">
    <property type="entry name" value="UDP-N-ACETYL-2-AMINO-2-DEOXY-D-GLUCURONATE OXIDASE"/>
    <property type="match status" value="1"/>
</dbReference>
<dbReference type="AlphaFoldDB" id="A0A2M7AXJ3"/>
<dbReference type="Gene3D" id="3.40.50.720">
    <property type="entry name" value="NAD(P)-binding Rossmann-like Domain"/>
    <property type="match status" value="1"/>
</dbReference>
<evidence type="ECO:0000313" key="3">
    <source>
        <dbReference type="EMBL" id="PIU75347.1"/>
    </source>
</evidence>
<feature type="domain" description="GFO/IDH/MocA-like oxidoreductase" evidence="2">
    <location>
        <begin position="131"/>
        <end position="253"/>
    </location>
</feature>
<dbReference type="SUPFAM" id="SSF55347">
    <property type="entry name" value="Glyceraldehyde-3-phosphate dehydrogenase-like, C-terminal domain"/>
    <property type="match status" value="1"/>
</dbReference>
<accession>A0A2M7AXJ3</accession>
<dbReference type="InterPro" id="IPR036291">
    <property type="entry name" value="NAD(P)-bd_dom_sf"/>
</dbReference>
<organism evidence="3 4">
    <name type="scientific">Candidatus Portnoybacteria bacterium CG06_land_8_20_14_3_00_39_12</name>
    <dbReference type="NCBI Taxonomy" id="1974809"/>
    <lineage>
        <taxon>Bacteria</taxon>
        <taxon>Candidatus Portnoyibacteriota</taxon>
    </lineage>
</organism>
<dbReference type="InterPro" id="IPR000683">
    <property type="entry name" value="Gfo/Idh/MocA-like_OxRdtase_N"/>
</dbReference>
<dbReference type="SUPFAM" id="SSF51735">
    <property type="entry name" value="NAD(P)-binding Rossmann-fold domains"/>
    <property type="match status" value="1"/>
</dbReference>
<reference evidence="4" key="1">
    <citation type="submission" date="2017-09" db="EMBL/GenBank/DDBJ databases">
        <title>Depth-based differentiation of microbial function through sediment-hosted aquifers and enrichment of novel symbionts in the deep terrestrial subsurface.</title>
        <authorList>
            <person name="Probst A.J."/>
            <person name="Ladd B."/>
            <person name="Jarett J.K."/>
            <person name="Geller-Mcgrath D.E."/>
            <person name="Sieber C.M.K."/>
            <person name="Emerson J.B."/>
            <person name="Anantharaman K."/>
            <person name="Thomas B.C."/>
            <person name="Malmstrom R."/>
            <person name="Stieglmeier M."/>
            <person name="Klingl A."/>
            <person name="Woyke T."/>
            <person name="Ryan C.M."/>
            <person name="Banfield J.F."/>
        </authorList>
    </citation>
    <scope>NUCLEOTIDE SEQUENCE [LARGE SCALE GENOMIC DNA]</scope>
</reference>
<evidence type="ECO:0000259" key="1">
    <source>
        <dbReference type="Pfam" id="PF01408"/>
    </source>
</evidence>
<comment type="caution">
    <text evidence="3">The sequence shown here is derived from an EMBL/GenBank/DDBJ whole genome shotgun (WGS) entry which is preliminary data.</text>
</comment>
<dbReference type="Pfam" id="PF22725">
    <property type="entry name" value="GFO_IDH_MocA_C3"/>
    <property type="match status" value="1"/>
</dbReference>
<dbReference type="EMBL" id="PEVY01000027">
    <property type="protein sequence ID" value="PIU75347.1"/>
    <property type="molecule type" value="Genomic_DNA"/>
</dbReference>
<dbReference type="InterPro" id="IPR055170">
    <property type="entry name" value="GFO_IDH_MocA-like_dom"/>
</dbReference>
<sequence>MSSASKKIRFGLIGCGQISSRHVASIKTSKNAQLAAVCDLNEQRAKQYNVDWTTNYHNLIKRGDLDVISVCVPNGLHAQMGIDVAHANKHCLMEKPLGLNLQQADRLINAFKKSGKKLFAVKQVRFNPTVLALKDAVSAKKLGKINNAALVVRWCRPQEYYDNDAWRGTKKLDGGALLNQGIHYIDILQWILGPVISVYAKTDTIGHKIEIEDIALAILKFKSGAYATVEFTLSTYPSNLECSLSVLGKQGTIKLGGPAMDTIEIWQVANCPKPTIKNGLPPNVYVGGLYQGSCPNHIFVYQSIINYFLKNTKTFADGLEARKSLEIVEAVYRSAKQNKEIKLPL</sequence>
<gene>
    <name evidence="3" type="ORF">COS76_01335</name>
</gene>
<evidence type="ECO:0000259" key="2">
    <source>
        <dbReference type="Pfam" id="PF22725"/>
    </source>
</evidence>